<dbReference type="GO" id="GO:0006508">
    <property type="term" value="P:proteolysis"/>
    <property type="evidence" value="ECO:0007669"/>
    <property type="project" value="UniProtKB-KW"/>
</dbReference>
<keyword evidence="3" id="KW-0064">Aspartyl protease</keyword>
<sequence length="471" mass="51336">MVSRQVLEQAHLRHPCLTLSAYQYPPTLIMMHLIGTFLIAGSAVASPATFLQHQRQGLFHEPVLLPLSRRITQFGNASSPTYKSFYMGNIRVGIAAEVPQELMVFFDTGSGQVILDSTRCSAPACLRHRQYSPDRPGAVSVNADGLPIRRGRMDIVTIGLDSHDVDPGMVQGNFVRDMVCLGMERSKGSRAEACAELILVAATNMTAEPFLQAPFDGIVGLGLEGLSVNGEYNFFGRLWASTGLPPHFAIFVPPGDQDSRAEIAFGGHNAARLASPLRWVPVVQPEQGFWQVAIVSIGIGTEPLEICPAAGCRGIIDSSSSQLGVPAEALQQLQGSLAATGVDCDVGPELRLTLEGGVVLSLTAKDYARRKGSSCQPQLHPLLDKDRERAGRQWIYNMERRHGSLKQSSFVLGEPVLRRYYTVFDWETKRVGFGRAASAAPATRAALSTDEEQPQTEEFILMQCRSEPHQP</sequence>
<dbReference type="InterPro" id="IPR033121">
    <property type="entry name" value="PEPTIDASE_A1"/>
</dbReference>
<dbReference type="InterPro" id="IPR021109">
    <property type="entry name" value="Peptidase_aspartic_dom_sf"/>
</dbReference>
<evidence type="ECO:0000313" key="7">
    <source>
        <dbReference type="EMBL" id="CAD8347413.1"/>
    </source>
</evidence>
<evidence type="ECO:0000256" key="5">
    <source>
        <dbReference type="SAM" id="Phobius"/>
    </source>
</evidence>
<dbReference type="PANTHER" id="PTHR47966">
    <property type="entry name" value="BETA-SITE APP-CLEAVING ENZYME, ISOFORM A-RELATED"/>
    <property type="match status" value="1"/>
</dbReference>
<gene>
    <name evidence="7" type="ORF">PBAH0796_LOCUS3152</name>
</gene>
<dbReference type="PROSITE" id="PS51767">
    <property type="entry name" value="PEPTIDASE_A1"/>
    <property type="match status" value="1"/>
</dbReference>
<proteinExistence type="inferred from homology"/>
<dbReference type="EMBL" id="HBEG01005300">
    <property type="protein sequence ID" value="CAD8347413.1"/>
    <property type="molecule type" value="Transcribed_RNA"/>
</dbReference>
<keyword evidence="4" id="KW-0378">Hydrolase</keyword>
<dbReference type="SUPFAM" id="SSF50630">
    <property type="entry name" value="Acid proteases"/>
    <property type="match status" value="1"/>
</dbReference>
<organism evidence="7">
    <name type="scientific">Pyrodinium bahamense</name>
    <dbReference type="NCBI Taxonomy" id="73915"/>
    <lineage>
        <taxon>Eukaryota</taxon>
        <taxon>Sar</taxon>
        <taxon>Alveolata</taxon>
        <taxon>Dinophyceae</taxon>
        <taxon>Gonyaulacales</taxon>
        <taxon>Pyrocystaceae</taxon>
        <taxon>Pyrodinium</taxon>
    </lineage>
</organism>
<dbReference type="PANTHER" id="PTHR47966:SF51">
    <property type="entry name" value="BETA-SITE APP-CLEAVING ENZYME, ISOFORM A-RELATED"/>
    <property type="match status" value="1"/>
</dbReference>
<accession>A0A7S0F9F6</accession>
<keyword evidence="5" id="KW-1133">Transmembrane helix</keyword>
<protein>
    <recommendedName>
        <fullName evidence="6">Peptidase A1 domain-containing protein</fullName>
    </recommendedName>
</protein>
<dbReference type="InterPro" id="IPR034164">
    <property type="entry name" value="Pepsin-like_dom"/>
</dbReference>
<name>A0A7S0F9F6_9DINO</name>
<evidence type="ECO:0000256" key="1">
    <source>
        <dbReference type="ARBA" id="ARBA00007447"/>
    </source>
</evidence>
<comment type="similarity">
    <text evidence="1">Belongs to the peptidase A1 family.</text>
</comment>
<evidence type="ECO:0000256" key="3">
    <source>
        <dbReference type="ARBA" id="ARBA00022750"/>
    </source>
</evidence>
<dbReference type="Gene3D" id="2.40.70.10">
    <property type="entry name" value="Acid Proteases"/>
    <property type="match status" value="2"/>
</dbReference>
<evidence type="ECO:0000259" key="6">
    <source>
        <dbReference type="PROSITE" id="PS51767"/>
    </source>
</evidence>
<reference evidence="7" key="1">
    <citation type="submission" date="2021-01" db="EMBL/GenBank/DDBJ databases">
        <authorList>
            <person name="Corre E."/>
            <person name="Pelletier E."/>
            <person name="Niang G."/>
            <person name="Scheremetjew M."/>
            <person name="Finn R."/>
            <person name="Kale V."/>
            <person name="Holt S."/>
            <person name="Cochrane G."/>
            <person name="Meng A."/>
            <person name="Brown T."/>
            <person name="Cohen L."/>
        </authorList>
    </citation>
    <scope>NUCLEOTIDE SEQUENCE</scope>
    <source>
        <strain evidence="7">Pbaha01</strain>
    </source>
</reference>
<dbReference type="GO" id="GO:0004190">
    <property type="term" value="F:aspartic-type endopeptidase activity"/>
    <property type="evidence" value="ECO:0007669"/>
    <property type="project" value="UniProtKB-KW"/>
</dbReference>
<feature type="transmembrane region" description="Helical" evidence="5">
    <location>
        <begin position="29"/>
        <end position="51"/>
    </location>
</feature>
<dbReference type="InterPro" id="IPR001461">
    <property type="entry name" value="Aspartic_peptidase_A1"/>
</dbReference>
<keyword evidence="5" id="KW-0472">Membrane</keyword>
<dbReference type="CDD" id="cd05471">
    <property type="entry name" value="pepsin_like"/>
    <property type="match status" value="1"/>
</dbReference>
<dbReference type="PRINTS" id="PR00792">
    <property type="entry name" value="PEPSIN"/>
</dbReference>
<keyword evidence="5" id="KW-0812">Transmembrane</keyword>
<keyword evidence="2" id="KW-0645">Protease</keyword>
<evidence type="ECO:0000256" key="4">
    <source>
        <dbReference type="ARBA" id="ARBA00022801"/>
    </source>
</evidence>
<dbReference type="Pfam" id="PF00026">
    <property type="entry name" value="Asp"/>
    <property type="match status" value="1"/>
</dbReference>
<evidence type="ECO:0000256" key="2">
    <source>
        <dbReference type="ARBA" id="ARBA00022670"/>
    </source>
</evidence>
<feature type="domain" description="Peptidase A1" evidence="6">
    <location>
        <begin position="86"/>
        <end position="434"/>
    </location>
</feature>
<dbReference type="AlphaFoldDB" id="A0A7S0F9F6"/>